<dbReference type="GO" id="GO:0004180">
    <property type="term" value="F:carboxypeptidase activity"/>
    <property type="evidence" value="ECO:0007669"/>
    <property type="project" value="UniProtKB-ARBA"/>
</dbReference>
<name>A0A7W9ZKB9_NOVIT</name>
<dbReference type="Pfam" id="PF03734">
    <property type="entry name" value="YkuD"/>
    <property type="match status" value="1"/>
</dbReference>
<evidence type="ECO:0000256" key="8">
    <source>
        <dbReference type="SAM" id="MobiDB-lite"/>
    </source>
</evidence>
<proteinExistence type="inferred from homology"/>
<evidence type="ECO:0000256" key="5">
    <source>
        <dbReference type="ARBA" id="ARBA00022984"/>
    </source>
</evidence>
<dbReference type="UniPathway" id="UPA00219"/>
<evidence type="ECO:0000256" key="4">
    <source>
        <dbReference type="ARBA" id="ARBA00022960"/>
    </source>
</evidence>
<dbReference type="Gene3D" id="2.40.440.10">
    <property type="entry name" value="L,D-transpeptidase catalytic domain-like"/>
    <property type="match status" value="1"/>
</dbReference>
<dbReference type="PROSITE" id="PS52029">
    <property type="entry name" value="LD_TPASE"/>
    <property type="match status" value="1"/>
</dbReference>
<dbReference type="Proteomes" id="UP000544872">
    <property type="component" value="Unassembled WGS sequence"/>
</dbReference>
<comment type="caution">
    <text evidence="10">The sequence shown here is derived from an EMBL/GenBank/DDBJ whole genome shotgun (WGS) entry which is preliminary data.</text>
</comment>
<evidence type="ECO:0000313" key="11">
    <source>
        <dbReference type="Proteomes" id="UP000544872"/>
    </source>
</evidence>
<feature type="domain" description="L,D-TPase catalytic" evidence="9">
    <location>
        <begin position="15"/>
        <end position="151"/>
    </location>
</feature>
<evidence type="ECO:0000256" key="6">
    <source>
        <dbReference type="ARBA" id="ARBA00023316"/>
    </source>
</evidence>
<dbReference type="PANTHER" id="PTHR36699:SF1">
    <property type="entry name" value="L,D-TRANSPEPTIDASE YAFK-RELATED"/>
    <property type="match status" value="1"/>
</dbReference>
<evidence type="ECO:0000256" key="1">
    <source>
        <dbReference type="ARBA" id="ARBA00004752"/>
    </source>
</evidence>
<dbReference type="GO" id="GO:0009252">
    <property type="term" value="P:peptidoglycan biosynthetic process"/>
    <property type="evidence" value="ECO:0007669"/>
    <property type="project" value="UniProtKB-UniPathway"/>
</dbReference>
<feature type="active site" description="Proton donor/acceptor" evidence="7">
    <location>
        <position position="105"/>
    </location>
</feature>
<dbReference type="InterPro" id="IPR005490">
    <property type="entry name" value="LD_TPept_cat_dom"/>
</dbReference>
<accession>A0A7W9ZKB9</accession>
<evidence type="ECO:0000259" key="9">
    <source>
        <dbReference type="PROSITE" id="PS52029"/>
    </source>
</evidence>
<organism evidence="10 11">
    <name type="scientific">Novispirillum itersonii</name>
    <name type="common">Aquaspirillum itersonii</name>
    <dbReference type="NCBI Taxonomy" id="189"/>
    <lineage>
        <taxon>Bacteria</taxon>
        <taxon>Pseudomonadati</taxon>
        <taxon>Pseudomonadota</taxon>
        <taxon>Alphaproteobacteria</taxon>
        <taxon>Rhodospirillales</taxon>
        <taxon>Novispirillaceae</taxon>
        <taxon>Novispirillum</taxon>
    </lineage>
</organism>
<feature type="region of interest" description="Disordered" evidence="8">
    <location>
        <begin position="40"/>
        <end position="64"/>
    </location>
</feature>
<comment type="similarity">
    <text evidence="2">Belongs to the YkuD family.</text>
</comment>
<evidence type="ECO:0000256" key="2">
    <source>
        <dbReference type="ARBA" id="ARBA00005992"/>
    </source>
</evidence>
<evidence type="ECO:0000313" key="10">
    <source>
        <dbReference type="EMBL" id="MBB6211829.1"/>
    </source>
</evidence>
<keyword evidence="4 7" id="KW-0133">Cell shape</keyword>
<keyword evidence="5 7" id="KW-0573">Peptidoglycan synthesis</keyword>
<comment type="pathway">
    <text evidence="1 7">Cell wall biogenesis; peptidoglycan biosynthesis.</text>
</comment>
<dbReference type="GO" id="GO:0071555">
    <property type="term" value="P:cell wall organization"/>
    <property type="evidence" value="ECO:0007669"/>
    <property type="project" value="UniProtKB-UniRule"/>
</dbReference>
<protein>
    <submittedName>
        <fullName evidence="10">Murein L,D-transpeptidase YafK</fullName>
    </submittedName>
</protein>
<dbReference type="SUPFAM" id="SSF141523">
    <property type="entry name" value="L,D-transpeptidase catalytic domain-like"/>
    <property type="match status" value="1"/>
</dbReference>
<dbReference type="GO" id="GO:0008360">
    <property type="term" value="P:regulation of cell shape"/>
    <property type="evidence" value="ECO:0007669"/>
    <property type="project" value="UniProtKB-UniRule"/>
</dbReference>
<dbReference type="PANTHER" id="PTHR36699">
    <property type="entry name" value="LD-TRANSPEPTIDASE"/>
    <property type="match status" value="1"/>
</dbReference>
<reference evidence="10 11" key="1">
    <citation type="submission" date="2020-08" db="EMBL/GenBank/DDBJ databases">
        <title>Genomic Encyclopedia of Type Strains, Phase IV (KMG-IV): sequencing the most valuable type-strain genomes for metagenomic binning, comparative biology and taxonomic classification.</title>
        <authorList>
            <person name="Goeker M."/>
        </authorList>
    </citation>
    <scope>NUCLEOTIDE SEQUENCE [LARGE SCALE GENOMIC DNA]</scope>
    <source>
        <strain evidence="10 11">DSM 11590</strain>
    </source>
</reference>
<keyword evidence="6 7" id="KW-0961">Cell wall biogenesis/degradation</keyword>
<keyword evidence="3" id="KW-0808">Transferase</keyword>
<dbReference type="CDD" id="cd16913">
    <property type="entry name" value="YkuD_like"/>
    <property type="match status" value="1"/>
</dbReference>
<evidence type="ECO:0000256" key="3">
    <source>
        <dbReference type="ARBA" id="ARBA00022679"/>
    </source>
</evidence>
<dbReference type="AlphaFoldDB" id="A0A7W9ZKB9"/>
<dbReference type="RefSeq" id="WP_184264956.1">
    <property type="nucleotide sequence ID" value="NZ_JACIIX010000014.1"/>
</dbReference>
<dbReference type="InterPro" id="IPR038063">
    <property type="entry name" value="Transpep_catalytic_dom"/>
</dbReference>
<evidence type="ECO:0000256" key="7">
    <source>
        <dbReference type="PROSITE-ProRule" id="PRU01373"/>
    </source>
</evidence>
<gene>
    <name evidence="10" type="ORF">FHS48_003273</name>
</gene>
<dbReference type="EMBL" id="JACIIX010000014">
    <property type="protein sequence ID" value="MBB6211829.1"/>
    <property type="molecule type" value="Genomic_DNA"/>
</dbReference>
<dbReference type="GO" id="GO:0016740">
    <property type="term" value="F:transferase activity"/>
    <property type="evidence" value="ECO:0007669"/>
    <property type="project" value="UniProtKB-KW"/>
</dbReference>
<feature type="active site" description="Nucleophile" evidence="7">
    <location>
        <position position="127"/>
    </location>
</feature>
<keyword evidence="11" id="KW-1185">Reference proteome</keyword>
<sequence>MVSPPAPAPAEQQADRIVIEKAARRMTLLRDGQVIGCYRVSTGSGGPGPKRKEGDRLTPEGTYHIAGRNPRSAYHLSLRISYPDAADRAAAAARGENPGCDIMIHGLPNGRGWIGPLHRLRNWTAGCVAVTDAEIRDIWALVPDGTPVEIRP</sequence>